<reference evidence="2" key="1">
    <citation type="submission" date="2018-09" db="EMBL/GenBank/DDBJ databases">
        <title>Chryseolinea sp. KIS68-18 isolated from soil.</title>
        <authorList>
            <person name="Weon H.-Y."/>
            <person name="Kwon S.-W."/>
            <person name="Lee S.A."/>
        </authorList>
    </citation>
    <scope>NUCLEOTIDE SEQUENCE [LARGE SCALE GENOMIC DNA]</scope>
    <source>
        <strain evidence="2">KIS68-18</strain>
    </source>
</reference>
<keyword evidence="2" id="KW-1185">Reference proteome</keyword>
<evidence type="ECO:0000313" key="2">
    <source>
        <dbReference type="Proteomes" id="UP000266183"/>
    </source>
</evidence>
<dbReference type="AlphaFoldDB" id="A0A385SQQ6"/>
<evidence type="ECO:0008006" key="3">
    <source>
        <dbReference type="Google" id="ProtNLM"/>
    </source>
</evidence>
<dbReference type="EMBL" id="CP032382">
    <property type="protein sequence ID" value="AYB32876.1"/>
    <property type="molecule type" value="Genomic_DNA"/>
</dbReference>
<dbReference type="Gene3D" id="2.40.128.490">
    <property type="entry name" value="Uncharacterised protein PF14869, DUF4488"/>
    <property type="match status" value="1"/>
</dbReference>
<sequence length="163" mass="18264">MLHNKINYMNGKWKLWPILGLLACTANPRPAPASLPIEGTWQLLSSAYIKKDTTIRNDAPGTRMIKILNGSHFAFLLHEVRTPGDTLAPRTFSAGGGSYTLVNDHYTEHLEYCSARDYEGKDFEFTVALHGDTLIQSGVEKLKEYGIGEEDLPLVEKYLRVNP</sequence>
<accession>A0A385SQQ6</accession>
<organism evidence="1 2">
    <name type="scientific">Chryseolinea soli</name>
    <dbReference type="NCBI Taxonomy" id="2321403"/>
    <lineage>
        <taxon>Bacteria</taxon>
        <taxon>Pseudomonadati</taxon>
        <taxon>Bacteroidota</taxon>
        <taxon>Cytophagia</taxon>
        <taxon>Cytophagales</taxon>
        <taxon>Fulvivirgaceae</taxon>
        <taxon>Chryseolinea</taxon>
    </lineage>
</organism>
<name>A0A385SQQ6_9BACT</name>
<gene>
    <name evidence="1" type="ORF">D4L85_20845</name>
</gene>
<protein>
    <recommendedName>
        <fullName evidence="3">Lipocalin-like domain-containing protein</fullName>
    </recommendedName>
</protein>
<dbReference type="Proteomes" id="UP000266183">
    <property type="component" value="Chromosome"/>
</dbReference>
<dbReference type="KEGG" id="chk:D4L85_20845"/>
<evidence type="ECO:0000313" key="1">
    <source>
        <dbReference type="EMBL" id="AYB32876.1"/>
    </source>
</evidence>
<proteinExistence type="predicted"/>